<name>A0A7R9K861_TIMGE</name>
<gene>
    <name evidence="1" type="ORF">TGEB3V08_LOCUS10915</name>
</gene>
<dbReference type="EMBL" id="OE847338">
    <property type="protein sequence ID" value="CAD7611121.1"/>
    <property type="molecule type" value="Genomic_DNA"/>
</dbReference>
<organism evidence="1">
    <name type="scientific">Timema genevievae</name>
    <name type="common">Walking stick</name>
    <dbReference type="NCBI Taxonomy" id="629358"/>
    <lineage>
        <taxon>Eukaryota</taxon>
        <taxon>Metazoa</taxon>
        <taxon>Ecdysozoa</taxon>
        <taxon>Arthropoda</taxon>
        <taxon>Hexapoda</taxon>
        <taxon>Insecta</taxon>
        <taxon>Pterygota</taxon>
        <taxon>Neoptera</taxon>
        <taxon>Polyneoptera</taxon>
        <taxon>Phasmatodea</taxon>
        <taxon>Timematodea</taxon>
        <taxon>Timematoidea</taxon>
        <taxon>Timematidae</taxon>
        <taxon>Timema</taxon>
    </lineage>
</organism>
<sequence length="119" mass="13195">MFQLMLIDKKFQDVHGLLTQAGHLVDGWQGSQYQKEYLKVFFLVLQVCHALNLPPLVSRVANGTAVLALHHCQNCLYLQMSVLAKCVSLPDGRSGEECQALFEATTTKHPNNNAAIMAI</sequence>
<dbReference type="AlphaFoldDB" id="A0A7R9K861"/>
<reference evidence="1" key="1">
    <citation type="submission" date="2020-11" db="EMBL/GenBank/DDBJ databases">
        <authorList>
            <person name="Tran Van P."/>
        </authorList>
    </citation>
    <scope>NUCLEOTIDE SEQUENCE</scope>
</reference>
<proteinExistence type="predicted"/>
<protein>
    <submittedName>
        <fullName evidence="1">Uncharacterized protein</fullName>
    </submittedName>
</protein>
<accession>A0A7R9K861</accession>
<evidence type="ECO:0000313" key="1">
    <source>
        <dbReference type="EMBL" id="CAD7611121.1"/>
    </source>
</evidence>